<accession>A0A853AVW9</accession>
<feature type="region of interest" description="Disordered" evidence="1">
    <location>
        <begin position="25"/>
        <end position="75"/>
    </location>
</feature>
<reference evidence="2 3" key="1">
    <citation type="submission" date="2020-07" db="EMBL/GenBank/DDBJ databases">
        <title>Sequencing the genomes of 1000 actinobacteria strains.</title>
        <authorList>
            <person name="Klenk H.-P."/>
        </authorList>
    </citation>
    <scope>NUCLEOTIDE SEQUENCE [LARGE SCALE GENOMIC DNA]</scope>
    <source>
        <strain evidence="2 3">DSM 104006</strain>
    </source>
</reference>
<keyword evidence="3" id="KW-1185">Reference proteome</keyword>
<name>A0A853AVW9_9PSEU</name>
<gene>
    <name evidence="2" type="ORF">HNR02_000118</name>
</gene>
<feature type="compositionally biased region" description="Basic and acidic residues" evidence="1">
    <location>
        <begin position="42"/>
        <end position="66"/>
    </location>
</feature>
<protein>
    <submittedName>
        <fullName evidence="2">Uncharacterized protein</fullName>
    </submittedName>
</protein>
<dbReference type="EMBL" id="JACCFK010000001">
    <property type="protein sequence ID" value="NYI86795.1"/>
    <property type="molecule type" value="Genomic_DNA"/>
</dbReference>
<organism evidence="2 3">
    <name type="scientific">Amycolatopsis endophytica</name>
    <dbReference type="NCBI Taxonomy" id="860233"/>
    <lineage>
        <taxon>Bacteria</taxon>
        <taxon>Bacillati</taxon>
        <taxon>Actinomycetota</taxon>
        <taxon>Actinomycetes</taxon>
        <taxon>Pseudonocardiales</taxon>
        <taxon>Pseudonocardiaceae</taxon>
        <taxon>Amycolatopsis</taxon>
    </lineage>
</organism>
<evidence type="ECO:0000256" key="1">
    <source>
        <dbReference type="SAM" id="MobiDB-lite"/>
    </source>
</evidence>
<evidence type="ECO:0000313" key="3">
    <source>
        <dbReference type="Proteomes" id="UP000549616"/>
    </source>
</evidence>
<comment type="caution">
    <text evidence="2">The sequence shown here is derived from an EMBL/GenBank/DDBJ whole genome shotgun (WGS) entry which is preliminary data.</text>
</comment>
<sequence>MKVPRQAAGGCPGDELLRSVRLNRRAAGGGEVPAWTAAPRGSPREAERQPGVSRVRDLLRHPRQPAERAAAGGAP</sequence>
<proteinExistence type="predicted"/>
<dbReference type="Proteomes" id="UP000549616">
    <property type="component" value="Unassembled WGS sequence"/>
</dbReference>
<evidence type="ECO:0000313" key="2">
    <source>
        <dbReference type="EMBL" id="NYI86795.1"/>
    </source>
</evidence>
<dbReference type="AlphaFoldDB" id="A0A853AVW9"/>